<evidence type="ECO:0000256" key="5">
    <source>
        <dbReference type="PROSITE-ProRule" id="PRU00076"/>
    </source>
</evidence>
<keyword evidence="7" id="KW-0812">Transmembrane</keyword>
<feature type="signal peptide" evidence="8">
    <location>
        <begin position="1"/>
        <end position="29"/>
    </location>
</feature>
<dbReference type="InterPro" id="IPR000742">
    <property type="entry name" value="EGF"/>
</dbReference>
<dbReference type="InterPro" id="IPR018097">
    <property type="entry name" value="EGF_Ca-bd_CS"/>
</dbReference>
<dbReference type="FunFam" id="2.10.25.10:FF:000240">
    <property type="entry name" value="Vitamin K-dependent protein S"/>
    <property type="match status" value="1"/>
</dbReference>
<evidence type="ECO:0000259" key="9">
    <source>
        <dbReference type="PROSITE" id="PS50026"/>
    </source>
</evidence>
<dbReference type="CDD" id="cd00054">
    <property type="entry name" value="EGF_CA"/>
    <property type="match status" value="3"/>
</dbReference>
<dbReference type="STRING" id="6573.A0A210Q724"/>
<evidence type="ECO:0000256" key="4">
    <source>
        <dbReference type="ARBA" id="ARBA00023157"/>
    </source>
</evidence>
<evidence type="ECO:0000256" key="7">
    <source>
        <dbReference type="SAM" id="Phobius"/>
    </source>
</evidence>
<dbReference type="EMBL" id="NEDP02004772">
    <property type="protein sequence ID" value="OWF44489.1"/>
    <property type="molecule type" value="Genomic_DNA"/>
</dbReference>
<dbReference type="OrthoDB" id="6286622at2759"/>
<dbReference type="FunFam" id="2.10.25.10:FF:000038">
    <property type="entry name" value="Fibrillin 2"/>
    <property type="match status" value="1"/>
</dbReference>
<evidence type="ECO:0000256" key="8">
    <source>
        <dbReference type="SAM" id="SignalP"/>
    </source>
</evidence>
<dbReference type="AlphaFoldDB" id="A0A210Q724"/>
<dbReference type="InterPro" id="IPR009030">
    <property type="entry name" value="Growth_fac_rcpt_cys_sf"/>
</dbReference>
<dbReference type="InterPro" id="IPR000152">
    <property type="entry name" value="EGF-type_Asp/Asn_hydroxyl_site"/>
</dbReference>
<evidence type="ECO:0000313" key="11">
    <source>
        <dbReference type="Proteomes" id="UP000242188"/>
    </source>
</evidence>
<name>A0A210Q724_MIZYE</name>
<protein>
    <submittedName>
        <fullName evidence="10">Fibulin-5</fullName>
    </submittedName>
</protein>
<reference evidence="10 11" key="1">
    <citation type="journal article" date="2017" name="Nat. Ecol. Evol.">
        <title>Scallop genome provides insights into evolution of bilaterian karyotype and development.</title>
        <authorList>
            <person name="Wang S."/>
            <person name="Zhang J."/>
            <person name="Jiao W."/>
            <person name="Li J."/>
            <person name="Xun X."/>
            <person name="Sun Y."/>
            <person name="Guo X."/>
            <person name="Huan P."/>
            <person name="Dong B."/>
            <person name="Zhang L."/>
            <person name="Hu X."/>
            <person name="Sun X."/>
            <person name="Wang J."/>
            <person name="Zhao C."/>
            <person name="Wang Y."/>
            <person name="Wang D."/>
            <person name="Huang X."/>
            <person name="Wang R."/>
            <person name="Lv J."/>
            <person name="Li Y."/>
            <person name="Zhang Z."/>
            <person name="Liu B."/>
            <person name="Lu W."/>
            <person name="Hui Y."/>
            <person name="Liang J."/>
            <person name="Zhou Z."/>
            <person name="Hou R."/>
            <person name="Li X."/>
            <person name="Liu Y."/>
            <person name="Li H."/>
            <person name="Ning X."/>
            <person name="Lin Y."/>
            <person name="Zhao L."/>
            <person name="Xing Q."/>
            <person name="Dou J."/>
            <person name="Li Y."/>
            <person name="Mao J."/>
            <person name="Guo H."/>
            <person name="Dou H."/>
            <person name="Li T."/>
            <person name="Mu C."/>
            <person name="Jiang W."/>
            <person name="Fu Q."/>
            <person name="Fu X."/>
            <person name="Miao Y."/>
            <person name="Liu J."/>
            <person name="Yu Q."/>
            <person name="Li R."/>
            <person name="Liao H."/>
            <person name="Li X."/>
            <person name="Kong Y."/>
            <person name="Jiang Z."/>
            <person name="Chourrout D."/>
            <person name="Li R."/>
            <person name="Bao Z."/>
        </authorList>
    </citation>
    <scope>NUCLEOTIDE SEQUENCE [LARGE SCALE GENOMIC DNA]</scope>
    <source>
        <strain evidence="10 11">PY_sf001</strain>
    </source>
</reference>
<dbReference type="PROSITE" id="PS50026">
    <property type="entry name" value="EGF_3"/>
    <property type="match status" value="1"/>
</dbReference>
<evidence type="ECO:0000256" key="1">
    <source>
        <dbReference type="ARBA" id="ARBA00022536"/>
    </source>
</evidence>
<keyword evidence="1 5" id="KW-0245">EGF-like domain</keyword>
<keyword evidence="2 8" id="KW-0732">Signal</keyword>
<gene>
    <name evidence="10" type="ORF">KP79_PYT15107</name>
</gene>
<dbReference type="PROSITE" id="PS01187">
    <property type="entry name" value="EGF_CA"/>
    <property type="match status" value="2"/>
</dbReference>
<dbReference type="PROSITE" id="PS01186">
    <property type="entry name" value="EGF_2"/>
    <property type="match status" value="2"/>
</dbReference>
<evidence type="ECO:0000256" key="6">
    <source>
        <dbReference type="SAM" id="MobiDB-lite"/>
    </source>
</evidence>
<dbReference type="Proteomes" id="UP000242188">
    <property type="component" value="Unassembled WGS sequence"/>
</dbReference>
<dbReference type="InterPro" id="IPR049883">
    <property type="entry name" value="NOTCH1_EGF-like"/>
</dbReference>
<evidence type="ECO:0000313" key="10">
    <source>
        <dbReference type="EMBL" id="OWF44489.1"/>
    </source>
</evidence>
<keyword evidence="3" id="KW-0677">Repeat</keyword>
<keyword evidence="7" id="KW-1133">Transmembrane helix</keyword>
<evidence type="ECO:0000256" key="2">
    <source>
        <dbReference type="ARBA" id="ARBA00022729"/>
    </source>
</evidence>
<dbReference type="PANTHER" id="PTHR24050">
    <property type="entry name" value="PA14 DOMAIN-CONTAINING PROTEIN"/>
    <property type="match status" value="1"/>
</dbReference>
<keyword evidence="7" id="KW-0472">Membrane</keyword>
<dbReference type="SUPFAM" id="SSF57184">
    <property type="entry name" value="Growth factor receptor domain"/>
    <property type="match status" value="1"/>
</dbReference>
<dbReference type="InterPro" id="IPR001881">
    <property type="entry name" value="EGF-like_Ca-bd_dom"/>
</dbReference>
<feature type="transmembrane region" description="Helical" evidence="7">
    <location>
        <begin position="377"/>
        <end position="396"/>
    </location>
</feature>
<dbReference type="Pfam" id="PF14670">
    <property type="entry name" value="FXa_inhibition"/>
    <property type="match status" value="1"/>
</dbReference>
<comment type="caution">
    <text evidence="10">The sequence shown here is derived from an EMBL/GenBank/DDBJ whole genome shotgun (WGS) entry which is preliminary data.</text>
</comment>
<keyword evidence="11" id="KW-1185">Reference proteome</keyword>
<dbReference type="Gene3D" id="2.10.25.10">
    <property type="entry name" value="Laminin"/>
    <property type="match status" value="3"/>
</dbReference>
<evidence type="ECO:0000256" key="3">
    <source>
        <dbReference type="ARBA" id="ARBA00022737"/>
    </source>
</evidence>
<dbReference type="SMART" id="SM00181">
    <property type="entry name" value="EGF"/>
    <property type="match status" value="2"/>
</dbReference>
<organism evidence="10 11">
    <name type="scientific">Mizuhopecten yessoensis</name>
    <name type="common">Japanese scallop</name>
    <name type="synonym">Patinopecten yessoensis</name>
    <dbReference type="NCBI Taxonomy" id="6573"/>
    <lineage>
        <taxon>Eukaryota</taxon>
        <taxon>Metazoa</taxon>
        <taxon>Spiralia</taxon>
        <taxon>Lophotrochozoa</taxon>
        <taxon>Mollusca</taxon>
        <taxon>Bivalvia</taxon>
        <taxon>Autobranchia</taxon>
        <taxon>Pteriomorphia</taxon>
        <taxon>Pectinida</taxon>
        <taxon>Pectinoidea</taxon>
        <taxon>Pectinidae</taxon>
        <taxon>Mizuhopecten</taxon>
    </lineage>
</organism>
<proteinExistence type="predicted"/>
<dbReference type="GO" id="GO:0005509">
    <property type="term" value="F:calcium ion binding"/>
    <property type="evidence" value="ECO:0007669"/>
    <property type="project" value="InterPro"/>
</dbReference>
<feature type="chain" id="PRO_5012645672" evidence="8">
    <location>
        <begin position="30"/>
        <end position="452"/>
    </location>
</feature>
<dbReference type="PANTHER" id="PTHR24050:SF28">
    <property type="entry name" value="UROMODULIN-LIKE"/>
    <property type="match status" value="1"/>
</dbReference>
<dbReference type="SMART" id="SM00179">
    <property type="entry name" value="EGF_CA"/>
    <property type="match status" value="3"/>
</dbReference>
<comment type="caution">
    <text evidence="5">Lacks conserved residue(s) required for the propagation of feature annotation.</text>
</comment>
<feature type="domain" description="EGF-like" evidence="9">
    <location>
        <begin position="229"/>
        <end position="270"/>
    </location>
</feature>
<feature type="region of interest" description="Disordered" evidence="6">
    <location>
        <begin position="426"/>
        <end position="452"/>
    </location>
</feature>
<dbReference type="PROSITE" id="PS00010">
    <property type="entry name" value="ASX_HYDROXYL"/>
    <property type="match status" value="1"/>
</dbReference>
<sequence length="452" mass="50096">MTTSKLRQNHWFLLLWACVLFDTLSVVKCYNFIEFYGNDAIQRNVNGFQKKTYIDLMNPLPSGSIIRCHAFTASVNNGPSDVIHFGIWEKVAAVQFRLLHSQRFTLVNGQQNISFVPDYYYVPQGSYMGLTFEQFPGGILFDYANPFSGNKFGFSDTHVVLPTVNSLVNLIFSSFSITPSFRVEIDTRIPGSTGETGMTGRVGATGPQGVQGVAGQIGLTGPRGPIPTDVDECTLNTFSCPANACCRNTFGGYVCDCDDGYYLQLDGNCTDDIECSDSNGLCQHNCTNTDGWYFCSCWSGYRLSDDLHSCLDIDECLNFSACASGKCFNTPGSYECISLAIGLAAPLYGVDYTGNTKQKNTTPDNRRKETLNSNAAMIMWMTMISIAVIILILMNIRQYVKNRYLRKYNRTLRRRAEEQSIPEVRHGGNVEGQSVPETVGHGPISYGPGYSY</sequence>
<dbReference type="InterPro" id="IPR052235">
    <property type="entry name" value="Nephronectin_domain"/>
</dbReference>
<keyword evidence="4" id="KW-1015">Disulfide bond</keyword>
<dbReference type="Pfam" id="PF07645">
    <property type="entry name" value="EGF_CA"/>
    <property type="match status" value="2"/>
</dbReference>
<accession>A0A210Q724</accession>